<dbReference type="GO" id="GO:0045947">
    <property type="term" value="P:negative regulation of translational initiation"/>
    <property type="evidence" value="ECO:0007669"/>
    <property type="project" value="UniProtKB-UniRule"/>
</dbReference>
<name>A0A1G6HUP4_9BACT</name>
<dbReference type="GO" id="GO:0044781">
    <property type="term" value="P:bacterial-type flagellum organization"/>
    <property type="evidence" value="ECO:0007669"/>
    <property type="project" value="UniProtKB-KW"/>
</dbReference>
<proteinExistence type="inferred from homology"/>
<dbReference type="GO" id="GO:1902208">
    <property type="term" value="P:regulation of bacterial-type flagellum assembly"/>
    <property type="evidence" value="ECO:0007669"/>
    <property type="project" value="UniProtKB-UniRule"/>
</dbReference>
<dbReference type="InterPro" id="IPR003751">
    <property type="entry name" value="CsrA"/>
</dbReference>
<dbReference type="RefSeq" id="WP_091401873.1">
    <property type="nucleotide sequence ID" value="NZ_FMYV01000001.1"/>
</dbReference>
<evidence type="ECO:0000256" key="1">
    <source>
        <dbReference type="ARBA" id="ARBA00022490"/>
    </source>
</evidence>
<evidence type="ECO:0000256" key="2">
    <source>
        <dbReference type="ARBA" id="ARBA00022845"/>
    </source>
</evidence>
<dbReference type="InterPro" id="IPR036107">
    <property type="entry name" value="CsrA_sf"/>
</dbReference>
<keyword evidence="2 4" id="KW-0810">Translation regulation</keyword>
<dbReference type="GO" id="GO:0005829">
    <property type="term" value="C:cytosol"/>
    <property type="evidence" value="ECO:0007669"/>
    <property type="project" value="TreeGrafter"/>
</dbReference>
<dbReference type="GO" id="GO:0006109">
    <property type="term" value="P:regulation of carbohydrate metabolic process"/>
    <property type="evidence" value="ECO:0007669"/>
    <property type="project" value="InterPro"/>
</dbReference>
<accession>A0A1G6HUP4</accession>
<dbReference type="STRING" id="28234.SAMN04488588_0129"/>
<keyword evidence="4" id="KW-0678">Repressor</keyword>
<dbReference type="GO" id="GO:0006402">
    <property type="term" value="P:mRNA catabolic process"/>
    <property type="evidence" value="ECO:0007669"/>
    <property type="project" value="InterPro"/>
</dbReference>
<keyword evidence="7" id="KW-1185">Reference proteome</keyword>
<dbReference type="GO" id="GO:0048027">
    <property type="term" value="F:mRNA 5'-UTR binding"/>
    <property type="evidence" value="ECO:0007669"/>
    <property type="project" value="UniProtKB-UniRule"/>
</dbReference>
<dbReference type="EMBL" id="SRME01000001">
    <property type="protein sequence ID" value="TGG88982.1"/>
    <property type="molecule type" value="Genomic_DNA"/>
</dbReference>
<sequence>MLILSRKIGEDIVIKMDNKTIKIKLLENQMGHIKLGFDAPKEIKIYRGELYEEIAKENKSSINSSFDLVKEFKNAFSRGDKD</sequence>
<evidence type="ECO:0000313" key="5">
    <source>
        <dbReference type="EMBL" id="SDB98019.1"/>
    </source>
</evidence>
<dbReference type="Pfam" id="PF02599">
    <property type="entry name" value="CsrA"/>
    <property type="match status" value="1"/>
</dbReference>
<dbReference type="Proteomes" id="UP000199322">
    <property type="component" value="Unassembled WGS sequence"/>
</dbReference>
<organism evidence="5 7">
    <name type="scientific">Geotoga petraea</name>
    <dbReference type="NCBI Taxonomy" id="28234"/>
    <lineage>
        <taxon>Bacteria</taxon>
        <taxon>Thermotogati</taxon>
        <taxon>Thermotogota</taxon>
        <taxon>Thermotogae</taxon>
        <taxon>Petrotogales</taxon>
        <taxon>Petrotogaceae</taxon>
        <taxon>Geotoga</taxon>
    </lineage>
</organism>
<protein>
    <recommendedName>
        <fullName evidence="4">Translational regulator CsrA</fullName>
    </recommendedName>
</protein>
<evidence type="ECO:0000313" key="8">
    <source>
        <dbReference type="Proteomes" id="UP000297288"/>
    </source>
</evidence>
<dbReference type="NCBIfam" id="TIGR00202">
    <property type="entry name" value="csrA"/>
    <property type="match status" value="1"/>
</dbReference>
<keyword evidence="1 4" id="KW-0963">Cytoplasm</keyword>
<evidence type="ECO:0000256" key="3">
    <source>
        <dbReference type="ARBA" id="ARBA00022884"/>
    </source>
</evidence>
<comment type="similarity">
    <text evidence="4">Belongs to the CsrA/RsmA family.</text>
</comment>
<keyword evidence="3 4" id="KW-0694">RNA-binding</keyword>
<dbReference type="EMBL" id="FMYV01000001">
    <property type="protein sequence ID" value="SDB98019.1"/>
    <property type="molecule type" value="Genomic_DNA"/>
</dbReference>
<evidence type="ECO:0000313" key="7">
    <source>
        <dbReference type="Proteomes" id="UP000199322"/>
    </source>
</evidence>
<dbReference type="PANTHER" id="PTHR34984">
    <property type="entry name" value="CARBON STORAGE REGULATOR"/>
    <property type="match status" value="1"/>
</dbReference>
<comment type="subunit">
    <text evidence="4">Homodimer; the beta-strands of each monomer intercalate to form a hydrophobic core, while the alpha-helices form wings that extend away from the core.</text>
</comment>
<dbReference type="Gene3D" id="2.60.40.4380">
    <property type="entry name" value="Translational regulator CsrA"/>
    <property type="match status" value="1"/>
</dbReference>
<dbReference type="PANTHER" id="PTHR34984:SF1">
    <property type="entry name" value="CARBON STORAGE REGULATOR"/>
    <property type="match status" value="1"/>
</dbReference>
<evidence type="ECO:0000256" key="4">
    <source>
        <dbReference type="HAMAP-Rule" id="MF_00167"/>
    </source>
</evidence>
<dbReference type="SUPFAM" id="SSF117130">
    <property type="entry name" value="CsrA-like"/>
    <property type="match status" value="1"/>
</dbReference>
<comment type="subcellular location">
    <subcellularLocation>
        <location evidence="4">Cytoplasm</location>
    </subcellularLocation>
</comment>
<dbReference type="OrthoDB" id="9809061at2"/>
<reference evidence="5 7" key="1">
    <citation type="submission" date="2016-10" db="EMBL/GenBank/DDBJ databases">
        <authorList>
            <person name="de Groot N.N."/>
        </authorList>
    </citation>
    <scope>NUCLEOTIDE SEQUENCE [LARGE SCALE GENOMIC DNA]</scope>
    <source>
        <strain evidence="5 7">WG14</strain>
    </source>
</reference>
<dbReference type="AlphaFoldDB" id="A0A1G6HUP4"/>
<dbReference type="Proteomes" id="UP000297288">
    <property type="component" value="Unassembled WGS sequence"/>
</dbReference>
<gene>
    <name evidence="4" type="primary">csrA</name>
    <name evidence="6" type="ORF">E4650_01945</name>
    <name evidence="5" type="ORF">SAMN04488588_0129</name>
</gene>
<keyword evidence="4" id="KW-1005">Bacterial flagellum biogenesis</keyword>
<reference evidence="6 8" key="2">
    <citation type="submission" date="2019-04" db="EMBL/GenBank/DDBJ databases">
        <title>Draft genome sequence data and analysis of a Fermenting Bacterium, Geotoga petraea strain HO-Geo1, isolated from heavy-oil petroleum reservoir in Russia.</title>
        <authorList>
            <person name="Grouzdev D.S."/>
            <person name="Semenova E.M."/>
            <person name="Sokolova D.S."/>
            <person name="Tourova T.P."/>
            <person name="Poltaraus A.B."/>
            <person name="Nazina T.N."/>
        </authorList>
    </citation>
    <scope>NUCLEOTIDE SEQUENCE [LARGE SCALE GENOMIC DNA]</scope>
    <source>
        <strain evidence="6 8">HO-Geo1</strain>
    </source>
</reference>
<comment type="function">
    <text evidence="4">A translational regulator that binds mRNA to regulate translation initiation and/or mRNA stability. Usually binds in the 5'-UTR at or near the Shine-Dalgarno sequence preventing ribosome-binding, thus repressing translation. Its main target seems to be the major flagellin gene, while its function is anatagonized by FliW.</text>
</comment>
<evidence type="ECO:0000313" key="6">
    <source>
        <dbReference type="EMBL" id="TGG88982.1"/>
    </source>
</evidence>
<dbReference type="HAMAP" id="MF_00167">
    <property type="entry name" value="CsrA"/>
    <property type="match status" value="1"/>
</dbReference>